<dbReference type="AlphaFoldDB" id="A0A8E2JBA8"/>
<accession>A0A8E2JBA8</accession>
<organism evidence="1 2">
    <name type="scientific">Lepidopterella palustris CBS 459.81</name>
    <dbReference type="NCBI Taxonomy" id="1314670"/>
    <lineage>
        <taxon>Eukaryota</taxon>
        <taxon>Fungi</taxon>
        <taxon>Dikarya</taxon>
        <taxon>Ascomycota</taxon>
        <taxon>Pezizomycotina</taxon>
        <taxon>Dothideomycetes</taxon>
        <taxon>Pleosporomycetidae</taxon>
        <taxon>Mytilinidiales</taxon>
        <taxon>Argynnaceae</taxon>
        <taxon>Lepidopterella</taxon>
    </lineage>
</organism>
<evidence type="ECO:0000313" key="2">
    <source>
        <dbReference type="Proteomes" id="UP000250266"/>
    </source>
</evidence>
<sequence>MLKSDVDLSEYVSDIVNALAAIEGVEATAHVYFTGDSEERTRTNVEALVNSVGGRRVAVSESVIRSMAYEWEGRRLPALQPGEADDYRICRSDTASSMPTSRFSQCRTYIHLRDLASSLLVQGRLRPKQQPHNLAQPIAVYLFLRRSLHLEPALPVPFPDSHASYTDLHSDCF</sequence>
<dbReference type="EMBL" id="KV745243">
    <property type="protein sequence ID" value="OCK76097.1"/>
    <property type="molecule type" value="Genomic_DNA"/>
</dbReference>
<dbReference type="OrthoDB" id="1731983at2759"/>
<reference evidence="1 2" key="1">
    <citation type="journal article" date="2016" name="Nat. Commun.">
        <title>Ectomycorrhizal ecology is imprinted in the genome of the dominant symbiotic fungus Cenococcum geophilum.</title>
        <authorList>
            <consortium name="DOE Joint Genome Institute"/>
            <person name="Peter M."/>
            <person name="Kohler A."/>
            <person name="Ohm R.A."/>
            <person name="Kuo A."/>
            <person name="Krutzmann J."/>
            <person name="Morin E."/>
            <person name="Arend M."/>
            <person name="Barry K.W."/>
            <person name="Binder M."/>
            <person name="Choi C."/>
            <person name="Clum A."/>
            <person name="Copeland A."/>
            <person name="Grisel N."/>
            <person name="Haridas S."/>
            <person name="Kipfer T."/>
            <person name="LaButti K."/>
            <person name="Lindquist E."/>
            <person name="Lipzen A."/>
            <person name="Maire R."/>
            <person name="Meier B."/>
            <person name="Mihaltcheva S."/>
            <person name="Molinier V."/>
            <person name="Murat C."/>
            <person name="Poggeler S."/>
            <person name="Quandt C.A."/>
            <person name="Sperisen C."/>
            <person name="Tritt A."/>
            <person name="Tisserant E."/>
            <person name="Crous P.W."/>
            <person name="Henrissat B."/>
            <person name="Nehls U."/>
            <person name="Egli S."/>
            <person name="Spatafora J.W."/>
            <person name="Grigoriev I.V."/>
            <person name="Martin F.M."/>
        </authorList>
    </citation>
    <scope>NUCLEOTIDE SEQUENCE [LARGE SCALE GENOMIC DNA]</scope>
    <source>
        <strain evidence="1 2">CBS 459.81</strain>
    </source>
</reference>
<keyword evidence="2" id="KW-1185">Reference proteome</keyword>
<proteinExistence type="predicted"/>
<dbReference type="Proteomes" id="UP000250266">
    <property type="component" value="Unassembled WGS sequence"/>
</dbReference>
<protein>
    <submittedName>
        <fullName evidence="1">Uncharacterized protein</fullName>
    </submittedName>
</protein>
<name>A0A8E2JBA8_9PEZI</name>
<evidence type="ECO:0000313" key="1">
    <source>
        <dbReference type="EMBL" id="OCK76097.1"/>
    </source>
</evidence>
<gene>
    <name evidence="1" type="ORF">K432DRAFT_464115</name>
</gene>